<accession>A0A411HJ66</accession>
<organism evidence="2 3">
    <name type="scientific">Pseudolysobacter antarcticus</name>
    <dbReference type="NCBI Taxonomy" id="2511995"/>
    <lineage>
        <taxon>Bacteria</taxon>
        <taxon>Pseudomonadati</taxon>
        <taxon>Pseudomonadota</taxon>
        <taxon>Gammaproteobacteria</taxon>
        <taxon>Lysobacterales</taxon>
        <taxon>Rhodanobacteraceae</taxon>
        <taxon>Pseudolysobacter</taxon>
    </lineage>
</organism>
<dbReference type="OrthoDB" id="1492993at2"/>
<evidence type="ECO:0000313" key="2">
    <source>
        <dbReference type="EMBL" id="QBB70454.1"/>
    </source>
</evidence>
<proteinExistence type="predicted"/>
<keyword evidence="1" id="KW-0472">Membrane</keyword>
<protein>
    <submittedName>
        <fullName evidence="2">Uncharacterized protein</fullName>
    </submittedName>
</protein>
<dbReference type="RefSeq" id="WP_129832712.1">
    <property type="nucleotide sequence ID" value="NZ_CP035704.1"/>
</dbReference>
<keyword evidence="3" id="KW-1185">Reference proteome</keyword>
<feature type="transmembrane region" description="Helical" evidence="1">
    <location>
        <begin position="27"/>
        <end position="48"/>
    </location>
</feature>
<keyword evidence="1" id="KW-1133">Transmembrane helix</keyword>
<dbReference type="Proteomes" id="UP000291562">
    <property type="component" value="Chromosome"/>
</dbReference>
<reference evidence="2 3" key="1">
    <citation type="submission" date="2019-01" db="EMBL/GenBank/DDBJ databases">
        <title>Pseudolysobacter antarctica gen. nov., sp. nov., isolated from Fildes Peninsula, Antarctica.</title>
        <authorList>
            <person name="Wei Z."/>
            <person name="Peng F."/>
        </authorList>
    </citation>
    <scope>NUCLEOTIDE SEQUENCE [LARGE SCALE GENOMIC DNA]</scope>
    <source>
        <strain evidence="2 3">AQ6-296</strain>
    </source>
</reference>
<evidence type="ECO:0000313" key="3">
    <source>
        <dbReference type="Proteomes" id="UP000291562"/>
    </source>
</evidence>
<keyword evidence="1" id="KW-0812">Transmembrane</keyword>
<sequence>MKAKPESASTAIDASNASRKSARLARIAEFGSVLALAISFLALATGAYQTRLMQSQAKASVWPYISIGYHYALRGTDAGFAWRIDNNGVGPARIESVALSLDDKPKRNWSEVFPVLFGHAEVKAGVSGFNGTVLPPNTNRETTIFAIKIEDLEQAKIFFDAQDRFKMSICYCSVYDECWVAQWLKHQVQPVDRCIVENTVQFQ</sequence>
<evidence type="ECO:0000256" key="1">
    <source>
        <dbReference type="SAM" id="Phobius"/>
    </source>
</evidence>
<dbReference type="KEGG" id="xbc:ELE36_08775"/>
<dbReference type="AlphaFoldDB" id="A0A411HJ66"/>
<gene>
    <name evidence="2" type="ORF">ELE36_08775</name>
</gene>
<name>A0A411HJ66_9GAMM</name>
<dbReference type="EMBL" id="CP035704">
    <property type="protein sequence ID" value="QBB70454.1"/>
    <property type="molecule type" value="Genomic_DNA"/>
</dbReference>